<evidence type="ECO:0000259" key="10">
    <source>
        <dbReference type="PROSITE" id="PS51194"/>
    </source>
</evidence>
<dbReference type="InterPro" id="IPR001650">
    <property type="entry name" value="Helicase_C-like"/>
</dbReference>
<evidence type="ECO:0000313" key="12">
    <source>
        <dbReference type="Proteomes" id="UP000814176"/>
    </source>
</evidence>
<dbReference type="PROSITE" id="PS51192">
    <property type="entry name" value="HELICASE_ATP_BIND_1"/>
    <property type="match status" value="1"/>
</dbReference>
<dbReference type="EC" id="5.6.2.4" evidence="7"/>
<keyword evidence="12" id="KW-1185">Reference proteome</keyword>
<keyword evidence="4" id="KW-0238">DNA-binding</keyword>
<dbReference type="SMART" id="SM00487">
    <property type="entry name" value="DEXDc"/>
    <property type="match status" value="1"/>
</dbReference>
<dbReference type="Pfam" id="PF00271">
    <property type="entry name" value="Helicase_C"/>
    <property type="match status" value="1"/>
</dbReference>
<proteinExistence type="inferred from homology"/>
<feature type="compositionally biased region" description="Polar residues" evidence="8">
    <location>
        <begin position="418"/>
        <end position="430"/>
    </location>
</feature>
<evidence type="ECO:0000256" key="7">
    <source>
        <dbReference type="ARBA" id="ARBA00034808"/>
    </source>
</evidence>
<keyword evidence="11" id="KW-0378">Hydrolase</keyword>
<evidence type="ECO:0000313" key="11">
    <source>
        <dbReference type="EMBL" id="KAH9833451.1"/>
    </source>
</evidence>
<evidence type="ECO:0000256" key="3">
    <source>
        <dbReference type="ARBA" id="ARBA00022840"/>
    </source>
</evidence>
<dbReference type="SMART" id="SM00490">
    <property type="entry name" value="HELICc"/>
    <property type="match status" value="1"/>
</dbReference>
<keyword evidence="2" id="KW-0547">Nucleotide-binding</keyword>
<comment type="similarity">
    <text evidence="1">Belongs to the helicase family. RecQ subfamily.</text>
</comment>
<evidence type="ECO:0000256" key="4">
    <source>
        <dbReference type="ARBA" id="ARBA00023125"/>
    </source>
</evidence>
<evidence type="ECO:0000256" key="8">
    <source>
        <dbReference type="SAM" id="MobiDB-lite"/>
    </source>
</evidence>
<keyword evidence="3" id="KW-0067">ATP-binding</keyword>
<feature type="region of interest" description="Disordered" evidence="8">
    <location>
        <begin position="380"/>
        <end position="399"/>
    </location>
</feature>
<sequence>MPPSAADPVPKVPTLEEVYAKTLAGLGRRPCRWQAESCRAALKGDKDIISIAPTGSGKTLTFWMPLLFREDGIQLVVTPLNLLGTQNVTELKQHGISACDVRADTATAKLFQEIEDGRYRAIITNPEELFKEGGGFEKLWKVPKFTSRLISIIWDEAHCISTWSSFRADYKKAYRLRYLLPHTRFLLASATFNDQLKVNTLKTMHMSLKDCIVFQRSNDRPNVHIEVRRIEHSLRSFEDLDFLIPPDWKPGDETPSFLVFFDNIEDSIAAAERLRSRLPRDSKSKVMWFNSRMTSLFREEALKAFSNGELYGLCCTDSFGMGINVAKIRLVVQWRLTCDLNTLWQRFGRAVRDLLLDGVAIFLVESKYFDDEKAKASERAEKAKETRKRKAANVLAPSRSAKAARLANATALGDHPATASNSNLLGNRTAGSVHDANLQHDRPATTLNTHNNPSRATPAARIPDAHSDRDVVENPVRPEQPAGSDARQKSPLNDVTIHTHNTTPALQDLAMLRLEFRSEEKPKTQQAAKRTAEDLLTPEMDAFINAGTRPFKCHRKPIMAFYANDKTDHQLCRPDLPAGCTRCVARTSSICCILCSPEHSIFSQYRRHQGSAVAPGTEPVAPPSRASRLPKDAGMLDTRRDLTTALDAFRLKCAEDEYGSLAYTLRPDLILPESVMLRLVECARAQKIGCLDDIKRETKWPAHEVDRYGKGVLEIILR</sequence>
<dbReference type="InterPro" id="IPR011545">
    <property type="entry name" value="DEAD/DEAH_box_helicase_dom"/>
</dbReference>
<dbReference type="RefSeq" id="XP_047776191.1">
    <property type="nucleotide sequence ID" value="XM_047920883.1"/>
</dbReference>
<dbReference type="GO" id="GO:0016787">
    <property type="term" value="F:hydrolase activity"/>
    <property type="evidence" value="ECO:0007669"/>
    <property type="project" value="UniProtKB-KW"/>
</dbReference>
<dbReference type="GeneID" id="72001615"/>
<evidence type="ECO:0000256" key="6">
    <source>
        <dbReference type="ARBA" id="ARBA00034617"/>
    </source>
</evidence>
<dbReference type="Pfam" id="PF00270">
    <property type="entry name" value="DEAD"/>
    <property type="match status" value="1"/>
</dbReference>
<protein>
    <recommendedName>
        <fullName evidence="7">DNA 3'-5' helicase</fullName>
        <ecNumber evidence="7">5.6.2.4</ecNumber>
    </recommendedName>
</protein>
<dbReference type="InterPro" id="IPR027417">
    <property type="entry name" value="P-loop_NTPase"/>
</dbReference>
<keyword evidence="5" id="KW-0413">Isomerase</keyword>
<gene>
    <name evidence="11" type="ORF">C8Q71DRAFT_712876</name>
</gene>
<organism evidence="11 12">
    <name type="scientific">Rhodofomes roseus</name>
    <dbReference type="NCBI Taxonomy" id="34475"/>
    <lineage>
        <taxon>Eukaryota</taxon>
        <taxon>Fungi</taxon>
        <taxon>Dikarya</taxon>
        <taxon>Basidiomycota</taxon>
        <taxon>Agaricomycotina</taxon>
        <taxon>Agaricomycetes</taxon>
        <taxon>Polyporales</taxon>
        <taxon>Rhodofomes</taxon>
    </lineage>
</organism>
<feature type="domain" description="Helicase C-terminal" evidence="10">
    <location>
        <begin position="236"/>
        <end position="395"/>
    </location>
</feature>
<feature type="region of interest" description="Disordered" evidence="8">
    <location>
        <begin position="406"/>
        <end position="430"/>
    </location>
</feature>
<comment type="catalytic activity">
    <reaction evidence="6">
        <text>Couples ATP hydrolysis with the unwinding of duplex DNA by translocating in the 3'-5' direction.</text>
        <dbReference type="EC" id="5.6.2.4"/>
    </reaction>
</comment>
<comment type="caution">
    <text evidence="11">The sequence shown here is derived from an EMBL/GenBank/DDBJ whole genome shotgun (WGS) entry which is preliminary data.</text>
</comment>
<evidence type="ECO:0000259" key="9">
    <source>
        <dbReference type="PROSITE" id="PS51192"/>
    </source>
</evidence>
<dbReference type="PANTHER" id="PTHR13710:SF105">
    <property type="entry name" value="ATP-DEPENDENT DNA HELICASE Q1"/>
    <property type="match status" value="1"/>
</dbReference>
<feature type="domain" description="Helicase ATP-binding" evidence="9">
    <location>
        <begin position="39"/>
        <end position="210"/>
    </location>
</feature>
<accession>A0ABQ8K852</accession>
<feature type="region of interest" description="Disordered" evidence="8">
    <location>
        <begin position="443"/>
        <end position="498"/>
    </location>
</feature>
<reference evidence="11 12" key="1">
    <citation type="journal article" date="2021" name="Environ. Microbiol.">
        <title>Gene family expansions and transcriptome signatures uncover fungal adaptations to wood decay.</title>
        <authorList>
            <person name="Hage H."/>
            <person name="Miyauchi S."/>
            <person name="Viragh M."/>
            <person name="Drula E."/>
            <person name="Min B."/>
            <person name="Chaduli D."/>
            <person name="Navarro D."/>
            <person name="Favel A."/>
            <person name="Norest M."/>
            <person name="Lesage-Meessen L."/>
            <person name="Balint B."/>
            <person name="Merenyi Z."/>
            <person name="de Eugenio L."/>
            <person name="Morin E."/>
            <person name="Martinez A.T."/>
            <person name="Baldrian P."/>
            <person name="Stursova M."/>
            <person name="Martinez M.J."/>
            <person name="Novotny C."/>
            <person name="Magnuson J.K."/>
            <person name="Spatafora J.W."/>
            <person name="Maurice S."/>
            <person name="Pangilinan J."/>
            <person name="Andreopoulos W."/>
            <person name="LaButti K."/>
            <person name="Hundley H."/>
            <person name="Na H."/>
            <person name="Kuo A."/>
            <person name="Barry K."/>
            <person name="Lipzen A."/>
            <person name="Henrissat B."/>
            <person name="Riley R."/>
            <person name="Ahrendt S."/>
            <person name="Nagy L.G."/>
            <person name="Grigoriev I.V."/>
            <person name="Martin F."/>
            <person name="Rosso M.N."/>
        </authorList>
    </citation>
    <scope>NUCLEOTIDE SEQUENCE [LARGE SCALE GENOMIC DNA]</scope>
    <source>
        <strain evidence="11 12">CIRM-BRFM 1785</strain>
    </source>
</reference>
<evidence type="ECO:0000256" key="1">
    <source>
        <dbReference type="ARBA" id="ARBA00005446"/>
    </source>
</evidence>
<feature type="compositionally biased region" description="Basic and acidic residues" evidence="8">
    <location>
        <begin position="463"/>
        <end position="472"/>
    </location>
</feature>
<dbReference type="EMBL" id="JADCUA010000018">
    <property type="protein sequence ID" value="KAH9833451.1"/>
    <property type="molecule type" value="Genomic_DNA"/>
</dbReference>
<evidence type="ECO:0000256" key="5">
    <source>
        <dbReference type="ARBA" id="ARBA00023235"/>
    </source>
</evidence>
<dbReference type="PANTHER" id="PTHR13710">
    <property type="entry name" value="DNA HELICASE RECQ FAMILY MEMBER"/>
    <property type="match status" value="1"/>
</dbReference>
<dbReference type="Proteomes" id="UP000814176">
    <property type="component" value="Unassembled WGS sequence"/>
</dbReference>
<dbReference type="InterPro" id="IPR014001">
    <property type="entry name" value="Helicase_ATP-bd"/>
</dbReference>
<evidence type="ECO:0000256" key="2">
    <source>
        <dbReference type="ARBA" id="ARBA00022741"/>
    </source>
</evidence>
<feature type="compositionally biased region" description="Polar residues" evidence="8">
    <location>
        <begin position="445"/>
        <end position="455"/>
    </location>
</feature>
<dbReference type="Gene3D" id="3.40.50.300">
    <property type="entry name" value="P-loop containing nucleotide triphosphate hydrolases"/>
    <property type="match status" value="2"/>
</dbReference>
<dbReference type="PROSITE" id="PS51194">
    <property type="entry name" value="HELICASE_CTER"/>
    <property type="match status" value="1"/>
</dbReference>
<name>A0ABQ8K852_9APHY</name>
<feature type="region of interest" description="Disordered" evidence="8">
    <location>
        <begin position="612"/>
        <end position="631"/>
    </location>
</feature>
<dbReference type="SUPFAM" id="SSF52540">
    <property type="entry name" value="P-loop containing nucleoside triphosphate hydrolases"/>
    <property type="match status" value="1"/>
</dbReference>